<sequence length="75" mass="8512">MTSLWHIFLAYLPCTRPPTYPQTGPDGEELPPMPRRQRAAQHRDFLRAKRFGRKWSEHQAKATGAASAPDTPTLP</sequence>
<dbReference type="AlphaFoldDB" id="A0AAF1BPK4"/>
<dbReference type="GeneID" id="87810886"/>
<evidence type="ECO:0000256" key="1">
    <source>
        <dbReference type="SAM" id="MobiDB-lite"/>
    </source>
</evidence>
<feature type="region of interest" description="Disordered" evidence="1">
    <location>
        <begin position="16"/>
        <end position="75"/>
    </location>
</feature>
<gene>
    <name evidence="2" type="ORF">LOC62_05G007714</name>
</gene>
<reference evidence="2" key="1">
    <citation type="submission" date="2023-10" db="EMBL/GenBank/DDBJ databases">
        <authorList>
            <person name="Noh H."/>
        </authorList>
    </citation>
    <scope>NUCLEOTIDE SEQUENCE</scope>
    <source>
        <strain evidence="2">DUCC4014</strain>
    </source>
</reference>
<dbReference type="Proteomes" id="UP000827549">
    <property type="component" value="Chromosome 5"/>
</dbReference>
<keyword evidence="3" id="KW-1185">Reference proteome</keyword>
<evidence type="ECO:0000313" key="3">
    <source>
        <dbReference type="Proteomes" id="UP000827549"/>
    </source>
</evidence>
<evidence type="ECO:0000313" key="2">
    <source>
        <dbReference type="EMBL" id="WOO84194.1"/>
    </source>
</evidence>
<proteinExistence type="predicted"/>
<organism evidence="2 3">
    <name type="scientific">Vanrija pseudolonga</name>
    <dbReference type="NCBI Taxonomy" id="143232"/>
    <lineage>
        <taxon>Eukaryota</taxon>
        <taxon>Fungi</taxon>
        <taxon>Dikarya</taxon>
        <taxon>Basidiomycota</taxon>
        <taxon>Agaricomycotina</taxon>
        <taxon>Tremellomycetes</taxon>
        <taxon>Trichosporonales</taxon>
        <taxon>Trichosporonaceae</taxon>
        <taxon>Vanrija</taxon>
    </lineage>
</organism>
<dbReference type="EMBL" id="CP086718">
    <property type="protein sequence ID" value="WOO84194.1"/>
    <property type="molecule type" value="Genomic_DNA"/>
</dbReference>
<protein>
    <submittedName>
        <fullName evidence="2">Uncharacterized protein</fullName>
    </submittedName>
</protein>
<name>A0AAF1BPK4_9TREE</name>
<accession>A0AAF1BPK4</accession>
<dbReference type="RefSeq" id="XP_062630220.1">
    <property type="nucleotide sequence ID" value="XM_062774236.1"/>
</dbReference>